<feature type="transmembrane region" description="Helical" evidence="1">
    <location>
        <begin position="36"/>
        <end position="57"/>
    </location>
</feature>
<dbReference type="RefSeq" id="WP_184869560.1">
    <property type="nucleotide sequence ID" value="NZ_BAAAWY010000076.1"/>
</dbReference>
<feature type="transmembrane region" description="Helical" evidence="1">
    <location>
        <begin position="188"/>
        <end position="206"/>
    </location>
</feature>
<dbReference type="AlphaFoldDB" id="A0A7W9NM92"/>
<keyword evidence="1" id="KW-0472">Membrane</keyword>
<feature type="transmembrane region" description="Helical" evidence="1">
    <location>
        <begin position="69"/>
        <end position="89"/>
    </location>
</feature>
<keyword evidence="4" id="KW-1185">Reference proteome</keyword>
<name>A0A7W9NM92_9PSEU</name>
<reference evidence="3 4" key="1">
    <citation type="submission" date="2020-08" db="EMBL/GenBank/DDBJ databases">
        <title>Sequencing the genomes of 1000 actinobacteria strains.</title>
        <authorList>
            <person name="Klenk H.-P."/>
        </authorList>
    </citation>
    <scope>NUCLEOTIDE SEQUENCE [LARGE SCALE GENOMIC DNA]</scope>
    <source>
        <strain evidence="3 4">DSM 43851</strain>
    </source>
</reference>
<feature type="transmembrane region" description="Helical" evidence="1">
    <location>
        <begin position="101"/>
        <end position="121"/>
    </location>
</feature>
<dbReference type="Proteomes" id="UP000585638">
    <property type="component" value="Unassembled WGS sequence"/>
</dbReference>
<proteinExistence type="predicted"/>
<comment type="caution">
    <text evidence="3">The sequence shown here is derived from an EMBL/GenBank/DDBJ whole genome shotgun (WGS) entry which is preliminary data.</text>
</comment>
<dbReference type="EMBL" id="JACHIR010000002">
    <property type="protein sequence ID" value="MBB5897098.1"/>
    <property type="molecule type" value="Genomic_DNA"/>
</dbReference>
<dbReference type="Pfam" id="PF20182">
    <property type="entry name" value="DUF6545"/>
    <property type="match status" value="1"/>
</dbReference>
<accession>A0A7W9NM92</accession>
<feature type="transmembrane region" description="Helical" evidence="1">
    <location>
        <begin position="6"/>
        <end position="24"/>
    </location>
</feature>
<sequence length="340" mass="37050">MTAALNAGYVVLSVLGTMTLLFRIPAVGDRRWQPRAWTAYALINCGTVLSTSVGPLAGSADRPLPPDAIRVIVCTAGVSAIVAGVTLFVRSMSPWLRRLLGCYDISVVAANILVATLVMSIPGRCPWWMAPIYVLPPVVGAVVLVHRCLRVAVRGRLDVVACVVGALAVALLIYQFGHHRTGTTFLPTTALVALVARLPAGVDVALRAWRWATMWRVFGRLRPLHRLVDPATVLVRRGKRFDPHHRVRRALLELGEWRWALTSRFDPAVAARAERRARRAGLTGTALLAAVEAAQLKAAARSERRHAAHPAPTADGIGVVDECTWWTAVARAYRARMQLD</sequence>
<feature type="transmembrane region" description="Helical" evidence="1">
    <location>
        <begin position="127"/>
        <end position="145"/>
    </location>
</feature>
<keyword evidence="1" id="KW-0812">Transmembrane</keyword>
<evidence type="ECO:0000259" key="2">
    <source>
        <dbReference type="Pfam" id="PF20182"/>
    </source>
</evidence>
<evidence type="ECO:0000313" key="3">
    <source>
        <dbReference type="EMBL" id="MBB5897098.1"/>
    </source>
</evidence>
<protein>
    <recommendedName>
        <fullName evidence="2">DUF6545 domain-containing protein</fullName>
    </recommendedName>
</protein>
<feature type="transmembrane region" description="Helical" evidence="1">
    <location>
        <begin position="157"/>
        <end position="176"/>
    </location>
</feature>
<organism evidence="3 4">
    <name type="scientific">Kutzneria kofuensis</name>
    <dbReference type="NCBI Taxonomy" id="103725"/>
    <lineage>
        <taxon>Bacteria</taxon>
        <taxon>Bacillati</taxon>
        <taxon>Actinomycetota</taxon>
        <taxon>Actinomycetes</taxon>
        <taxon>Pseudonocardiales</taxon>
        <taxon>Pseudonocardiaceae</taxon>
        <taxon>Kutzneria</taxon>
    </lineage>
</organism>
<evidence type="ECO:0000256" key="1">
    <source>
        <dbReference type="SAM" id="Phobius"/>
    </source>
</evidence>
<keyword evidence="1" id="KW-1133">Transmembrane helix</keyword>
<gene>
    <name evidence="3" type="ORF">BJ998_008357</name>
</gene>
<dbReference type="InterPro" id="IPR046675">
    <property type="entry name" value="DUF6545"/>
</dbReference>
<evidence type="ECO:0000313" key="4">
    <source>
        <dbReference type="Proteomes" id="UP000585638"/>
    </source>
</evidence>
<feature type="domain" description="DUF6545" evidence="2">
    <location>
        <begin position="210"/>
        <end position="334"/>
    </location>
</feature>